<dbReference type="GO" id="GO:0003700">
    <property type="term" value="F:DNA-binding transcription factor activity"/>
    <property type="evidence" value="ECO:0007669"/>
    <property type="project" value="TreeGrafter"/>
</dbReference>
<evidence type="ECO:0000256" key="3">
    <source>
        <dbReference type="ARBA" id="ARBA00022737"/>
    </source>
</evidence>
<evidence type="ECO:0000256" key="8">
    <source>
        <dbReference type="PROSITE-ProRule" id="PRU00042"/>
    </source>
</evidence>
<keyword evidence="6" id="KW-0238">DNA-binding</keyword>
<feature type="domain" description="C2H2-type" evidence="10">
    <location>
        <begin position="50"/>
        <end position="77"/>
    </location>
</feature>
<dbReference type="AlphaFoldDB" id="A0A2G9RIH8"/>
<dbReference type="SUPFAM" id="SSF57667">
    <property type="entry name" value="beta-beta-alpha zinc fingers"/>
    <property type="match status" value="2"/>
</dbReference>
<evidence type="ECO:0000313" key="11">
    <source>
        <dbReference type="EMBL" id="PIO27051.1"/>
    </source>
</evidence>
<feature type="non-terminal residue" evidence="11">
    <location>
        <position position="1"/>
    </location>
</feature>
<organism evidence="11 12">
    <name type="scientific">Aquarana catesbeiana</name>
    <name type="common">American bullfrog</name>
    <name type="synonym">Rana catesbeiana</name>
    <dbReference type="NCBI Taxonomy" id="8400"/>
    <lineage>
        <taxon>Eukaryota</taxon>
        <taxon>Metazoa</taxon>
        <taxon>Chordata</taxon>
        <taxon>Craniata</taxon>
        <taxon>Vertebrata</taxon>
        <taxon>Euteleostomi</taxon>
        <taxon>Amphibia</taxon>
        <taxon>Batrachia</taxon>
        <taxon>Anura</taxon>
        <taxon>Neobatrachia</taxon>
        <taxon>Ranoidea</taxon>
        <taxon>Ranidae</taxon>
        <taxon>Aquarana</taxon>
    </lineage>
</organism>
<accession>A0A2G9RIH8</accession>
<dbReference type="PROSITE" id="PS00028">
    <property type="entry name" value="ZINC_FINGER_C2H2_1"/>
    <property type="match status" value="2"/>
</dbReference>
<evidence type="ECO:0000256" key="6">
    <source>
        <dbReference type="ARBA" id="ARBA00023125"/>
    </source>
</evidence>
<keyword evidence="5" id="KW-0862">Zinc</keyword>
<dbReference type="GO" id="GO:0005634">
    <property type="term" value="C:nucleus"/>
    <property type="evidence" value="ECO:0007669"/>
    <property type="project" value="UniProtKB-SubCell"/>
</dbReference>
<evidence type="ECO:0000313" key="12">
    <source>
        <dbReference type="Proteomes" id="UP000228934"/>
    </source>
</evidence>
<dbReference type="GO" id="GO:0000978">
    <property type="term" value="F:RNA polymerase II cis-regulatory region sequence-specific DNA binding"/>
    <property type="evidence" value="ECO:0007669"/>
    <property type="project" value="TreeGrafter"/>
</dbReference>
<dbReference type="InterPro" id="IPR036236">
    <property type="entry name" value="Znf_C2H2_sf"/>
</dbReference>
<evidence type="ECO:0000256" key="5">
    <source>
        <dbReference type="ARBA" id="ARBA00022833"/>
    </source>
</evidence>
<evidence type="ECO:0000256" key="1">
    <source>
        <dbReference type="ARBA" id="ARBA00004123"/>
    </source>
</evidence>
<keyword evidence="12" id="KW-1185">Reference proteome</keyword>
<keyword evidence="2" id="KW-0479">Metal-binding</keyword>
<evidence type="ECO:0000256" key="7">
    <source>
        <dbReference type="ARBA" id="ARBA00023242"/>
    </source>
</evidence>
<dbReference type="Gene3D" id="3.30.160.60">
    <property type="entry name" value="Classic Zinc Finger"/>
    <property type="match status" value="2"/>
</dbReference>
<comment type="subcellular location">
    <subcellularLocation>
        <location evidence="1">Nucleus</location>
    </subcellularLocation>
</comment>
<feature type="domain" description="C2H2-type" evidence="10">
    <location>
        <begin position="83"/>
        <end position="110"/>
    </location>
</feature>
<dbReference type="FunFam" id="3.30.160.60:FF:000706">
    <property type="entry name" value="Zinc finger protein"/>
    <property type="match status" value="1"/>
</dbReference>
<dbReference type="EMBL" id="KV939944">
    <property type="protein sequence ID" value="PIO27051.1"/>
    <property type="molecule type" value="Genomic_DNA"/>
</dbReference>
<dbReference type="PANTHER" id="PTHR24404:SF114">
    <property type="entry name" value="KLUMPFUSS, ISOFORM B-RELATED"/>
    <property type="match status" value="1"/>
</dbReference>
<evidence type="ECO:0000256" key="2">
    <source>
        <dbReference type="ARBA" id="ARBA00022723"/>
    </source>
</evidence>
<dbReference type="InterPro" id="IPR013087">
    <property type="entry name" value="Znf_C2H2_type"/>
</dbReference>
<protein>
    <recommendedName>
        <fullName evidence="10">C2H2-type domain-containing protein</fullName>
    </recommendedName>
</protein>
<dbReference type="InterPro" id="IPR050589">
    <property type="entry name" value="Ikaros_C2H2-ZF"/>
</dbReference>
<dbReference type="PANTHER" id="PTHR24404">
    <property type="entry name" value="ZINC FINGER PROTEIN"/>
    <property type="match status" value="1"/>
</dbReference>
<dbReference type="Proteomes" id="UP000228934">
    <property type="component" value="Unassembled WGS sequence"/>
</dbReference>
<dbReference type="OrthoDB" id="6077919at2759"/>
<feature type="region of interest" description="Disordered" evidence="9">
    <location>
        <begin position="1"/>
        <end position="40"/>
    </location>
</feature>
<keyword evidence="7" id="KW-0539">Nucleus</keyword>
<reference evidence="12" key="1">
    <citation type="journal article" date="2017" name="Nat. Commun.">
        <title>The North American bullfrog draft genome provides insight into hormonal regulation of long noncoding RNA.</title>
        <authorList>
            <person name="Hammond S.A."/>
            <person name="Warren R.L."/>
            <person name="Vandervalk B.P."/>
            <person name="Kucuk E."/>
            <person name="Khan H."/>
            <person name="Gibb E.A."/>
            <person name="Pandoh P."/>
            <person name="Kirk H."/>
            <person name="Zhao Y."/>
            <person name="Jones M."/>
            <person name="Mungall A.J."/>
            <person name="Coope R."/>
            <person name="Pleasance S."/>
            <person name="Moore R.A."/>
            <person name="Holt R.A."/>
            <person name="Round J.M."/>
            <person name="Ohora S."/>
            <person name="Walle B.V."/>
            <person name="Veldhoen N."/>
            <person name="Helbing C.C."/>
            <person name="Birol I."/>
        </authorList>
    </citation>
    <scope>NUCLEOTIDE SEQUENCE [LARGE SCALE GENOMIC DNA]</scope>
</reference>
<name>A0A2G9RIH8_AQUCT</name>
<dbReference type="GO" id="GO:0008270">
    <property type="term" value="F:zinc ion binding"/>
    <property type="evidence" value="ECO:0007669"/>
    <property type="project" value="UniProtKB-KW"/>
</dbReference>
<dbReference type="PROSITE" id="PS50157">
    <property type="entry name" value="ZINC_FINGER_C2H2_2"/>
    <property type="match status" value="2"/>
</dbReference>
<proteinExistence type="predicted"/>
<keyword evidence="3" id="KW-0677">Repeat</keyword>
<dbReference type="SMART" id="SM00355">
    <property type="entry name" value="ZnF_C2H2"/>
    <property type="match status" value="2"/>
</dbReference>
<keyword evidence="4 8" id="KW-0863">Zinc-finger</keyword>
<gene>
    <name evidence="11" type="ORF">AB205_0025960</name>
</gene>
<dbReference type="Pfam" id="PF00096">
    <property type="entry name" value="zf-C2H2"/>
    <property type="match status" value="2"/>
</dbReference>
<evidence type="ECO:0000256" key="4">
    <source>
        <dbReference type="ARBA" id="ARBA00022771"/>
    </source>
</evidence>
<dbReference type="FunFam" id="3.30.160.60:FF:001119">
    <property type="entry name" value="zinc finger protein 408"/>
    <property type="match status" value="1"/>
</dbReference>
<evidence type="ECO:0000259" key="10">
    <source>
        <dbReference type="PROSITE" id="PS50157"/>
    </source>
</evidence>
<sequence>TVRDGAGPSYSSYPEEPQTVRDGAGPSYSSYPEEPQTVRDGAILPTDQRFSCAECGKCFRFKCRLNAHKRSHTGEKPNGEKPYSCPECGKCFSRKFNLYTHLTSHTEEKPAEKGFQGSSVLTDIRDCTQVRSRIPVLSAGNVLK</sequence>
<dbReference type="GO" id="GO:0006357">
    <property type="term" value="P:regulation of transcription by RNA polymerase II"/>
    <property type="evidence" value="ECO:0007669"/>
    <property type="project" value="TreeGrafter"/>
</dbReference>
<evidence type="ECO:0000256" key="9">
    <source>
        <dbReference type="SAM" id="MobiDB-lite"/>
    </source>
</evidence>